<evidence type="ECO:0000259" key="6">
    <source>
        <dbReference type="PROSITE" id="PS50942"/>
    </source>
</evidence>
<evidence type="ECO:0000256" key="2">
    <source>
        <dbReference type="ARBA" id="ARBA00004555"/>
    </source>
</evidence>
<evidence type="ECO:0000256" key="4">
    <source>
        <dbReference type="ARBA" id="ARBA00023329"/>
    </source>
</evidence>
<evidence type="ECO:0000313" key="8">
    <source>
        <dbReference type="Proteomes" id="UP001497512"/>
    </source>
</evidence>
<dbReference type="PANTHER" id="PTHR12276">
    <property type="entry name" value="EPSIN/ENT-RELATED"/>
    <property type="match status" value="1"/>
</dbReference>
<evidence type="ECO:0000256" key="5">
    <source>
        <dbReference type="SAM" id="MobiDB-lite"/>
    </source>
</evidence>
<evidence type="ECO:0000256" key="3">
    <source>
        <dbReference type="ARBA" id="ARBA00023034"/>
    </source>
</evidence>
<reference evidence="7" key="1">
    <citation type="submission" date="2024-02" db="EMBL/GenBank/DDBJ databases">
        <authorList>
            <consortium name="ELIXIR-Norway"/>
            <consortium name="Elixir Norway"/>
        </authorList>
    </citation>
    <scope>NUCLEOTIDE SEQUENCE</scope>
</reference>
<comment type="subcellular location">
    <subcellularLocation>
        <location evidence="1">Cytoplasmic vesicle</location>
        <location evidence="1">Clathrin-coated vesicle</location>
    </subcellularLocation>
    <subcellularLocation>
        <location evidence="2">Golgi apparatus</location>
    </subcellularLocation>
</comment>
<feature type="region of interest" description="Disordered" evidence="5">
    <location>
        <begin position="377"/>
        <end position="418"/>
    </location>
</feature>
<feature type="region of interest" description="Disordered" evidence="5">
    <location>
        <begin position="442"/>
        <end position="470"/>
    </location>
</feature>
<feature type="region of interest" description="Disordered" evidence="5">
    <location>
        <begin position="154"/>
        <end position="244"/>
    </location>
</feature>
<dbReference type="InterPro" id="IPR008942">
    <property type="entry name" value="ENTH_VHS"/>
</dbReference>
<sequence length="665" mass="71475">MDLKKVFDQTVRELKREVNKKVLKVPEIEVKVLEATSNEPWGPHGTIMADIAQATRNFNDYQLIMANLYKRLNDTGRNWRHVYKSLTVLEYLVANGSERVIDELREHTYHIQTLVDFQYIEASGKDQGINVRKKAQNLVSLINDKERIREVRQKANANREKYRGVSSTGMSFRPSTYSSTGGGYSDQDDDHYGGSYGGSRGGRDDYDSYGGARRDTDRYRDDDRSGREKDRHKDDGYGGDRDRNIEVYSKKGSFIDRYDTDEDDFDPRGAFSAAASSASQPKDGFFQEAAPSVPSSAPPAVAKSIGGIEDLFGDIGFEVVPVPATSSNHTLQAPSEDLFGESAFQAAPSSAPDMFGAPAVQAAPPPSIPSLFPPPAFQQPTLPAKSVAAESLESFGSRGSNDNGGSMFPPPQASPAFDFAPNNGSGFSQGAMVLQVQSFGNQSIGGTQPSSNVQSYSNNEPSGNSLSTNTQQTQLESMQMQPSINCSMLQPQQQPKKTFAPLKSTLWADTLSTGLVDLNIAGPKVNPLADLGIQLTDASLRNELWGGSDNKKKDERKSIYGASSMGQAMGVGSGLGRAGASVLPSPPLPPPAAMNGRMGMAPGVAPVTGMGPQMGLNPGMGMGVNLAMGMAPNMAPNMNMGMGQGVPNMWMGMGGYANQQYAGYR</sequence>
<name>A0ABP0TIR8_9BRYO</name>
<feature type="region of interest" description="Disordered" evidence="5">
    <location>
        <begin position="266"/>
        <end position="296"/>
    </location>
</feature>
<dbReference type="EMBL" id="OZ019903">
    <property type="protein sequence ID" value="CAK9197666.1"/>
    <property type="molecule type" value="Genomic_DNA"/>
</dbReference>
<evidence type="ECO:0000313" key="7">
    <source>
        <dbReference type="EMBL" id="CAK9197666.1"/>
    </source>
</evidence>
<keyword evidence="3" id="KW-0333">Golgi apparatus</keyword>
<dbReference type="Pfam" id="PF01417">
    <property type="entry name" value="ENTH"/>
    <property type="match status" value="1"/>
</dbReference>
<evidence type="ECO:0000256" key="1">
    <source>
        <dbReference type="ARBA" id="ARBA00004132"/>
    </source>
</evidence>
<dbReference type="Gene3D" id="1.25.40.90">
    <property type="match status" value="1"/>
</dbReference>
<dbReference type="PROSITE" id="PS50942">
    <property type="entry name" value="ENTH"/>
    <property type="match status" value="1"/>
</dbReference>
<dbReference type="SUPFAM" id="SSF48464">
    <property type="entry name" value="ENTH/VHS domain"/>
    <property type="match status" value="1"/>
</dbReference>
<proteinExistence type="predicted"/>
<organism evidence="7 8">
    <name type="scientific">Sphagnum troendelagicum</name>
    <dbReference type="NCBI Taxonomy" id="128251"/>
    <lineage>
        <taxon>Eukaryota</taxon>
        <taxon>Viridiplantae</taxon>
        <taxon>Streptophyta</taxon>
        <taxon>Embryophyta</taxon>
        <taxon>Bryophyta</taxon>
        <taxon>Sphagnophytina</taxon>
        <taxon>Sphagnopsida</taxon>
        <taxon>Sphagnales</taxon>
        <taxon>Sphagnaceae</taxon>
        <taxon>Sphagnum</taxon>
    </lineage>
</organism>
<feature type="domain" description="ENTH" evidence="6">
    <location>
        <begin position="20"/>
        <end position="152"/>
    </location>
</feature>
<protein>
    <recommendedName>
        <fullName evidence="6">ENTH domain-containing protein</fullName>
    </recommendedName>
</protein>
<dbReference type="InterPro" id="IPR013809">
    <property type="entry name" value="ENTH"/>
</dbReference>
<gene>
    <name evidence="7" type="ORF">CSSPTR1EN2_LOCUS4088</name>
</gene>
<dbReference type="Proteomes" id="UP001497512">
    <property type="component" value="Chromosome 11"/>
</dbReference>
<dbReference type="SMART" id="SM00273">
    <property type="entry name" value="ENTH"/>
    <property type="match status" value="1"/>
</dbReference>
<accession>A0ABP0TIR8</accession>
<dbReference type="PANTHER" id="PTHR12276:SF45">
    <property type="entry name" value="CLATHRIN INTERACTOR 1"/>
    <property type="match status" value="1"/>
</dbReference>
<dbReference type="CDD" id="cd03571">
    <property type="entry name" value="ENTH"/>
    <property type="match status" value="1"/>
</dbReference>
<feature type="compositionally biased region" description="Basic and acidic residues" evidence="5">
    <location>
        <begin position="201"/>
        <end position="244"/>
    </location>
</feature>
<feature type="compositionally biased region" description="Basic and acidic residues" evidence="5">
    <location>
        <begin position="154"/>
        <end position="163"/>
    </location>
</feature>
<keyword evidence="8" id="KW-1185">Reference proteome</keyword>
<keyword evidence="4" id="KW-0968">Cytoplasmic vesicle</keyword>
<feature type="compositionally biased region" description="Polar residues" evidence="5">
    <location>
        <begin position="165"/>
        <end position="174"/>
    </location>
</feature>